<name>F7XBB8_SINMM</name>
<evidence type="ECO:0000313" key="1">
    <source>
        <dbReference type="EMBL" id="AEH81221.1"/>
    </source>
</evidence>
<geneLocation type="plasmid" evidence="1 2">
    <name>pSmeSM11c</name>
</geneLocation>
<evidence type="ECO:0008006" key="3">
    <source>
        <dbReference type="Google" id="ProtNLM"/>
    </source>
</evidence>
<dbReference type="InterPro" id="IPR036010">
    <property type="entry name" value="2Fe-2S_ferredoxin-like_sf"/>
</dbReference>
<dbReference type="HOGENOM" id="CLU_3391373_0_0_5"/>
<dbReference type="GO" id="GO:0051536">
    <property type="term" value="F:iron-sulfur cluster binding"/>
    <property type="evidence" value="ECO:0007669"/>
    <property type="project" value="InterPro"/>
</dbReference>
<gene>
    <name evidence="1" type="ordered locus">SM11_pC0148</name>
</gene>
<proteinExistence type="predicted"/>
<protein>
    <recommendedName>
        <fullName evidence="3">Ferredoxin</fullName>
    </recommendedName>
</protein>
<reference evidence="1 2" key="1">
    <citation type="journal article" date="2011" name="J. Biotechnol.">
        <title>The complete genome sequence of the dominant Sinorhizobium meliloti field isolate SM11 extends the S. meliloti pan-genome.</title>
        <authorList>
            <person name="Schneiker-Bekel S."/>
            <person name="Wibberg D."/>
            <person name="Bekel T."/>
            <person name="Blom J."/>
            <person name="Linke B."/>
            <person name="Neuweger H."/>
            <person name="Stiens M."/>
            <person name="Vorholter F.J."/>
            <person name="Weidner S."/>
            <person name="Goesmann A."/>
            <person name="Puhler A."/>
            <person name="Schluter A."/>
        </authorList>
    </citation>
    <scope>NUCLEOTIDE SEQUENCE [LARGE SCALE GENOMIC DNA]</scope>
    <source>
        <strain evidence="1 2">SM11</strain>
        <plasmid evidence="2">pSmeSM11c</plasmid>
    </source>
</reference>
<organism evidence="1 2">
    <name type="scientific">Sinorhizobium meliloti (strain SM11)</name>
    <dbReference type="NCBI Taxonomy" id="707241"/>
    <lineage>
        <taxon>Bacteria</taxon>
        <taxon>Pseudomonadati</taxon>
        <taxon>Pseudomonadota</taxon>
        <taxon>Alphaproteobacteria</taxon>
        <taxon>Hyphomicrobiales</taxon>
        <taxon>Rhizobiaceae</taxon>
        <taxon>Sinorhizobium/Ensifer group</taxon>
        <taxon>Sinorhizobium</taxon>
    </lineage>
</organism>
<dbReference type="SUPFAM" id="SSF54292">
    <property type="entry name" value="2Fe-2S ferredoxin-like"/>
    <property type="match status" value="1"/>
</dbReference>
<dbReference type="AlphaFoldDB" id="F7XBB8"/>
<dbReference type="EMBL" id="CP001831">
    <property type="protein sequence ID" value="AEH81221.1"/>
    <property type="molecule type" value="Genomic_DNA"/>
</dbReference>
<sequence length="32" mass="3437">MVHNGGITDEDVEDGYILACCSKPLGRLSDEV</sequence>
<dbReference type="Proteomes" id="UP000009045">
    <property type="component" value="Plasmid pSmeSM11c"/>
</dbReference>
<keyword evidence="1" id="KW-0614">Plasmid</keyword>
<accession>F7XBB8</accession>
<evidence type="ECO:0000313" key="2">
    <source>
        <dbReference type="Proteomes" id="UP000009045"/>
    </source>
</evidence>
<dbReference type="KEGG" id="smx:SM11_pC0148"/>